<accession>A0A0K9PL50</accession>
<dbReference type="Pfam" id="PF02806">
    <property type="entry name" value="Alpha-amylase_C"/>
    <property type="match status" value="1"/>
</dbReference>
<dbReference type="InterPro" id="IPR006048">
    <property type="entry name" value="A-amylase/branching_C"/>
</dbReference>
<keyword evidence="6" id="KW-0808">Transferase</keyword>
<dbReference type="SUPFAM" id="SSF51011">
    <property type="entry name" value="Glycosyl hydrolase domain"/>
    <property type="match status" value="1"/>
</dbReference>
<evidence type="ECO:0000256" key="1">
    <source>
        <dbReference type="ARBA" id="ARBA00000826"/>
    </source>
</evidence>
<dbReference type="InterPro" id="IPR013783">
    <property type="entry name" value="Ig-like_fold"/>
</dbReference>
<dbReference type="SMART" id="SM00642">
    <property type="entry name" value="Aamy"/>
    <property type="match status" value="1"/>
</dbReference>
<dbReference type="FunFam" id="2.60.40.10:FF:001359">
    <property type="entry name" value="1,4-alpha-glucan-branching enzyme 3, chloroplastic/amyloplastic"/>
    <property type="match status" value="1"/>
</dbReference>
<dbReference type="GO" id="GO:0005737">
    <property type="term" value="C:cytoplasm"/>
    <property type="evidence" value="ECO:0000318"/>
    <property type="project" value="GO_Central"/>
</dbReference>
<evidence type="ECO:0000256" key="2">
    <source>
        <dbReference type="ARBA" id="ARBA00004602"/>
    </source>
</evidence>
<comment type="pathway">
    <text evidence="3">Glycan biosynthesis; starch biosynthesis.</text>
</comment>
<comment type="caution">
    <text evidence="9">The sequence shown here is derived from an EMBL/GenBank/DDBJ whole genome shotgun (WGS) entry which is preliminary data.</text>
</comment>
<proteinExistence type="inferred from homology"/>
<dbReference type="EC" id="2.4.1.18" evidence="5"/>
<gene>
    <name evidence="9" type="ORF">ZOSMA_209G00140</name>
</gene>
<dbReference type="InterPro" id="IPR013780">
    <property type="entry name" value="Glyco_hydro_b"/>
</dbReference>
<evidence type="ECO:0000313" key="9">
    <source>
        <dbReference type="EMBL" id="KMZ69681.1"/>
    </source>
</evidence>
<dbReference type="AlphaFoldDB" id="A0A0K9PL50"/>
<evidence type="ECO:0000256" key="3">
    <source>
        <dbReference type="ARBA" id="ARBA00004727"/>
    </source>
</evidence>
<dbReference type="Pfam" id="PF02922">
    <property type="entry name" value="CBM_48"/>
    <property type="match status" value="1"/>
</dbReference>
<organism evidence="9 10">
    <name type="scientific">Zostera marina</name>
    <name type="common">Eelgrass</name>
    <dbReference type="NCBI Taxonomy" id="29655"/>
    <lineage>
        <taxon>Eukaryota</taxon>
        <taxon>Viridiplantae</taxon>
        <taxon>Streptophyta</taxon>
        <taxon>Embryophyta</taxon>
        <taxon>Tracheophyta</taxon>
        <taxon>Spermatophyta</taxon>
        <taxon>Magnoliopsida</taxon>
        <taxon>Liliopsida</taxon>
        <taxon>Zosteraceae</taxon>
        <taxon>Zostera</taxon>
    </lineage>
</organism>
<dbReference type="SUPFAM" id="SSF51445">
    <property type="entry name" value="(Trans)glycosidases"/>
    <property type="match status" value="1"/>
</dbReference>
<dbReference type="Gene3D" id="2.60.40.1180">
    <property type="entry name" value="Golgi alpha-mannosidase II"/>
    <property type="match status" value="1"/>
</dbReference>
<dbReference type="InterPro" id="IPR014756">
    <property type="entry name" value="Ig_E-set"/>
</dbReference>
<dbReference type="SUPFAM" id="SSF81296">
    <property type="entry name" value="E set domains"/>
    <property type="match status" value="1"/>
</dbReference>
<dbReference type="InterPro" id="IPR006047">
    <property type="entry name" value="GH13_cat_dom"/>
</dbReference>
<dbReference type="GO" id="GO:0004553">
    <property type="term" value="F:hydrolase activity, hydrolyzing O-glycosyl compounds"/>
    <property type="evidence" value="ECO:0007669"/>
    <property type="project" value="InterPro"/>
</dbReference>
<dbReference type="OrthoDB" id="196493at2759"/>
<dbReference type="Pfam" id="PF00128">
    <property type="entry name" value="Alpha-amylase"/>
    <property type="match status" value="1"/>
</dbReference>
<dbReference type="GO" id="GO:0043169">
    <property type="term" value="F:cation binding"/>
    <property type="evidence" value="ECO:0007669"/>
    <property type="project" value="InterPro"/>
</dbReference>
<name>A0A0K9PL50_ZOSMR</name>
<dbReference type="Gene3D" id="2.60.40.10">
    <property type="entry name" value="Immunoglobulins"/>
    <property type="match status" value="2"/>
</dbReference>
<dbReference type="EMBL" id="LFYR01000756">
    <property type="protein sequence ID" value="KMZ69681.1"/>
    <property type="molecule type" value="Genomic_DNA"/>
</dbReference>
<evidence type="ECO:0000313" key="10">
    <source>
        <dbReference type="Proteomes" id="UP000036987"/>
    </source>
</evidence>
<dbReference type="STRING" id="29655.A0A0K9PL50"/>
<dbReference type="GO" id="GO:0003844">
    <property type="term" value="F:1,4-alpha-glucan branching enzyme activity"/>
    <property type="evidence" value="ECO:0000318"/>
    <property type="project" value="GO_Central"/>
</dbReference>
<keyword evidence="10" id="KW-1185">Reference proteome</keyword>
<comment type="catalytic activity">
    <reaction evidence="1">
        <text>Transfers a segment of a (1-&gt;4)-alpha-D-glucan chain to a primary hydroxy group in a similar glucan chain.</text>
        <dbReference type="EC" id="2.4.1.18"/>
    </reaction>
</comment>
<dbReference type="PANTHER" id="PTHR43651:SF4">
    <property type="entry name" value="1,4-ALPHA-GLUCAN-BRANCHING ENZYME 3, CHLOROPLASTIC_AMYLOPLASTIC"/>
    <property type="match status" value="1"/>
</dbReference>
<evidence type="ECO:0000256" key="4">
    <source>
        <dbReference type="ARBA" id="ARBA00009000"/>
    </source>
</evidence>
<dbReference type="GO" id="GO:0005978">
    <property type="term" value="P:glycogen biosynthetic process"/>
    <property type="evidence" value="ECO:0007669"/>
    <property type="project" value="InterPro"/>
</dbReference>
<dbReference type="Gene3D" id="3.20.20.80">
    <property type="entry name" value="Glycosidases"/>
    <property type="match status" value="1"/>
</dbReference>
<evidence type="ECO:0000256" key="7">
    <source>
        <dbReference type="ARBA" id="ARBA00023234"/>
    </source>
</evidence>
<dbReference type="PIRSF" id="PIRSF000463">
    <property type="entry name" value="GlgB"/>
    <property type="match status" value="1"/>
</dbReference>
<dbReference type="InterPro" id="IPR017853">
    <property type="entry name" value="GH"/>
</dbReference>
<evidence type="ECO:0000259" key="8">
    <source>
        <dbReference type="SMART" id="SM00642"/>
    </source>
</evidence>
<dbReference type="FunFam" id="3.20.20.80:FF:000093">
    <property type="entry name" value="1,4-alpha-glucan-branching enzyme 3, chloroplastic/amyloplastic"/>
    <property type="match status" value="1"/>
</dbReference>
<dbReference type="InterPro" id="IPR037439">
    <property type="entry name" value="Branching_enzy"/>
</dbReference>
<sequence length="906" mass="104796">MMSSTPIHLQLPASILSHQKQNLFPRTSLKLRKIRTRRAPMSTDRSRPRWRCSAAENKTIQKLQKQTNRRRIDDLVDPVGFLARLGIVDKSFAQFLRDRHKILKDRKSAIALRFLGTQEAAAGYELLGMHRHRQHRVDFMEWAPGSRYCSIVGDFNGWSPTENCAKEGHYGHDDFGYWFVILEDILRIGADEDEYYFQEYNYTDDYDQGDNGVDVEEILKRIDDEYWEPGEDRFTKSRFEVAAKLYEQMFGPNGPQSEEELGEMPDAETRYKEWKAQHKDDPPSNLPPLDVIDDGKEHDFTDIIVDPVWREKFRKKKPPTPYWIEMRKGRKEWLKKYIPAIPHGTKYRVYFNTPGGALERVPAWATYVLPDEEGKQAYAVHWEPSPEYVYKWTHDRPKVPQSLRIYECHVGISGAEQKITSFREFTAKTLPHIKKAGYNVIQLIGVVEHKDYSSVGYKVTNYFAVSSRLGTPDDFKHLVDEAHGLGLLVFLDIVHSYAAADEMVGLQLFDGTNDCYFHTGKRGHHKYWGTRMFKYDDVDVLHFLLSNLKWWVMEYQVDGFQFHSLASMIYTHNGFTTFTGQMEEYCNQYIDKDALLYLILANEMLHELHPGIITIAEDASFYPGLCEPTNQGGLGFNYCVNLSVPEMWIWLLDSVPDHQWSMEKIVSVLTFNQQNIDKMLIYAENHNQSISGGRSLAEVLLGNTTTMHGDSKDLVSRGMSLHKMIRLLSFTMTGKAYLNFMGNEFGHPDKVEFPMASNGYSFSFANRKWDLLNDSKSLHSQLFNFDKDMINLDEIEGMLSRSLPKIHHVNDKNMVICVRRGSFIFLFNFHPENIYESYSIGVEEAGEYELILHTDDSNYGGCKQITDGFNLQRTSNKRVDGFGCSLNVPLPARSAQVYKLTRILRV</sequence>
<dbReference type="GO" id="GO:0019252">
    <property type="term" value="P:starch biosynthetic process"/>
    <property type="evidence" value="ECO:0007669"/>
    <property type="project" value="UniProtKB-UniPathway"/>
</dbReference>
<keyword evidence="7" id="KW-0934">Plastid</keyword>
<evidence type="ECO:0000256" key="6">
    <source>
        <dbReference type="ARBA" id="ARBA00022679"/>
    </source>
</evidence>
<dbReference type="GO" id="GO:0005975">
    <property type="term" value="P:carbohydrate metabolic process"/>
    <property type="evidence" value="ECO:0000318"/>
    <property type="project" value="GO_Central"/>
</dbReference>
<dbReference type="Proteomes" id="UP000036987">
    <property type="component" value="Unassembled WGS sequence"/>
</dbReference>
<dbReference type="UniPathway" id="UPA00152"/>
<reference evidence="10" key="1">
    <citation type="journal article" date="2016" name="Nature">
        <title>The genome of the seagrass Zostera marina reveals angiosperm adaptation to the sea.</title>
        <authorList>
            <person name="Olsen J.L."/>
            <person name="Rouze P."/>
            <person name="Verhelst B."/>
            <person name="Lin Y.-C."/>
            <person name="Bayer T."/>
            <person name="Collen J."/>
            <person name="Dattolo E."/>
            <person name="De Paoli E."/>
            <person name="Dittami S."/>
            <person name="Maumus F."/>
            <person name="Michel G."/>
            <person name="Kersting A."/>
            <person name="Lauritano C."/>
            <person name="Lohaus R."/>
            <person name="Toepel M."/>
            <person name="Tonon T."/>
            <person name="Vanneste K."/>
            <person name="Amirebrahimi M."/>
            <person name="Brakel J."/>
            <person name="Bostroem C."/>
            <person name="Chovatia M."/>
            <person name="Grimwood J."/>
            <person name="Jenkins J.W."/>
            <person name="Jueterbock A."/>
            <person name="Mraz A."/>
            <person name="Stam W.T."/>
            <person name="Tice H."/>
            <person name="Bornberg-Bauer E."/>
            <person name="Green P.J."/>
            <person name="Pearson G.A."/>
            <person name="Procaccini G."/>
            <person name="Duarte C.M."/>
            <person name="Schmutz J."/>
            <person name="Reusch T.B.H."/>
            <person name="Van de Peer Y."/>
        </authorList>
    </citation>
    <scope>NUCLEOTIDE SEQUENCE [LARGE SCALE GENOMIC DNA]</scope>
    <source>
        <strain evidence="10">cv. Finnish</strain>
    </source>
</reference>
<feature type="domain" description="Glycosyl hydrolase family 13 catalytic" evidence="8">
    <location>
        <begin position="417"/>
        <end position="793"/>
    </location>
</feature>
<protein>
    <recommendedName>
        <fullName evidence="5">1,4-alpha-glucan branching enzyme</fullName>
        <ecNumber evidence="5">2.4.1.18</ecNumber>
    </recommendedName>
</protein>
<dbReference type="GO" id="GO:0009501">
    <property type="term" value="C:amyloplast"/>
    <property type="evidence" value="ECO:0007669"/>
    <property type="project" value="UniProtKB-SubCell"/>
</dbReference>
<dbReference type="OMA" id="HWDPPPE"/>
<dbReference type="InterPro" id="IPR004193">
    <property type="entry name" value="Glyco_hydro_13_N"/>
</dbReference>
<comment type="similarity">
    <text evidence="4">Belongs to the glycosyl hydrolase 13 family. GlgB subfamily.</text>
</comment>
<comment type="subcellular location">
    <subcellularLocation>
        <location evidence="2">Plastid</location>
        <location evidence="2">Amyloplast</location>
    </subcellularLocation>
</comment>
<dbReference type="PANTHER" id="PTHR43651">
    <property type="entry name" value="1,4-ALPHA-GLUCAN-BRANCHING ENZYME"/>
    <property type="match status" value="1"/>
</dbReference>
<keyword evidence="7" id="KW-0035">Amyloplast</keyword>
<evidence type="ECO:0000256" key="5">
    <source>
        <dbReference type="ARBA" id="ARBA00012541"/>
    </source>
</evidence>